<dbReference type="PANTHER" id="PTHR31640">
    <property type="entry name" value="TRANSMEMBRANE PROTEIN KIAA1109"/>
    <property type="match status" value="1"/>
</dbReference>
<sequence length="518" mass="57392">MFLHETNCRMDVLLSGVAGGEQPIPLWNEHDTSTDADKPKILLYSLSLMFKGIQMTATTPSMRAVRFETGLIELELSNRIQCKAQPGGNSSYLKLFGKCQVDLNLALGQIVKHQVYEEAGSDFHQVAYFRTRIGLRNALQEEISGSSDKEAVLITLNRPIVFAQPVAFDRAVLFWLNYKAAYDDWNEQRLALNNDIHMATKEVVDKLPGIQQTSAQAFSTLFLQLTVNDLGICLPITNASQKGQAPVGQEVSSEAGVGTSVSQPKHAQKGNHSIDFDTGSALVLTIESTQITACSSESLVSKGHFKNFCIRFAEGFETSWDDWKPEVCGDLVMNACVVPDGTYEVCSRTTGQPSAESSSAGTWTLNVLWKMCGIDVHMDPNIGKRLNALGNTLTSLTGEEDVDDATDLNSVTMEGLSDEDETDTMSPTIHTENMDPRRQMMGNQVIDARGRKVTKRVVDIRELNEQAKVIDDLKKLGASEGTINQEIQRYQQLESVAVQDIRRDVRKKLRRSSMRVNF</sequence>
<gene>
    <name evidence="3" type="ORF">XENORESO_011175</name>
</gene>
<accession>A0ABV0VYU6</accession>
<feature type="domain" description="Bridge-like lipid transfer protein family member 1 C-terminal" evidence="2">
    <location>
        <begin position="13"/>
        <end position="516"/>
    </location>
</feature>
<dbReference type="PANTHER" id="PTHR31640:SF1">
    <property type="entry name" value="BRIDGE-LIKE LIPID TRANSFER PROTEIN FAMILY MEMBER 1"/>
    <property type="match status" value="1"/>
</dbReference>
<organism evidence="3 4">
    <name type="scientific">Xenotaenia resolanae</name>
    <dbReference type="NCBI Taxonomy" id="208358"/>
    <lineage>
        <taxon>Eukaryota</taxon>
        <taxon>Metazoa</taxon>
        <taxon>Chordata</taxon>
        <taxon>Craniata</taxon>
        <taxon>Vertebrata</taxon>
        <taxon>Euteleostomi</taxon>
        <taxon>Actinopterygii</taxon>
        <taxon>Neopterygii</taxon>
        <taxon>Teleostei</taxon>
        <taxon>Neoteleostei</taxon>
        <taxon>Acanthomorphata</taxon>
        <taxon>Ovalentaria</taxon>
        <taxon>Atherinomorphae</taxon>
        <taxon>Cyprinodontiformes</taxon>
        <taxon>Goodeidae</taxon>
        <taxon>Xenotaenia</taxon>
    </lineage>
</organism>
<dbReference type="EMBL" id="JAHRIM010020366">
    <property type="protein sequence ID" value="MEQ2262420.1"/>
    <property type="molecule type" value="Genomic_DNA"/>
</dbReference>
<keyword evidence="4" id="KW-1185">Reference proteome</keyword>
<feature type="region of interest" description="Disordered" evidence="1">
    <location>
        <begin position="415"/>
        <end position="434"/>
    </location>
</feature>
<dbReference type="Proteomes" id="UP001444071">
    <property type="component" value="Unassembled WGS sequence"/>
</dbReference>
<reference evidence="3 4" key="1">
    <citation type="submission" date="2021-06" db="EMBL/GenBank/DDBJ databases">
        <authorList>
            <person name="Palmer J.M."/>
        </authorList>
    </citation>
    <scope>NUCLEOTIDE SEQUENCE [LARGE SCALE GENOMIC DNA]</scope>
    <source>
        <strain evidence="3 4">XR_2019</strain>
        <tissue evidence="3">Muscle</tissue>
    </source>
</reference>
<evidence type="ECO:0000256" key="1">
    <source>
        <dbReference type="SAM" id="MobiDB-lite"/>
    </source>
</evidence>
<evidence type="ECO:0000313" key="3">
    <source>
        <dbReference type="EMBL" id="MEQ2262420.1"/>
    </source>
</evidence>
<comment type="caution">
    <text evidence="3">The sequence shown here is derived from an EMBL/GenBank/DDBJ whole genome shotgun (WGS) entry which is preliminary data.</text>
</comment>
<protein>
    <recommendedName>
        <fullName evidence="2">Bridge-like lipid transfer protein family member 1 C-terminal domain-containing protein</fullName>
    </recommendedName>
</protein>
<dbReference type="InterPro" id="IPR056742">
    <property type="entry name" value="BLTP1_C"/>
</dbReference>
<dbReference type="Pfam" id="PF25040">
    <property type="entry name" value="BLTP1_C"/>
    <property type="match status" value="1"/>
</dbReference>
<feature type="region of interest" description="Disordered" evidence="1">
    <location>
        <begin position="245"/>
        <end position="273"/>
    </location>
</feature>
<proteinExistence type="predicted"/>
<name>A0ABV0VYU6_9TELE</name>
<dbReference type="InterPro" id="IPR033616">
    <property type="entry name" value="BLTP1"/>
</dbReference>
<evidence type="ECO:0000259" key="2">
    <source>
        <dbReference type="Pfam" id="PF25040"/>
    </source>
</evidence>
<evidence type="ECO:0000313" key="4">
    <source>
        <dbReference type="Proteomes" id="UP001444071"/>
    </source>
</evidence>